<protein>
    <recommendedName>
        <fullName evidence="2">GGDEF domain-containing protein</fullName>
    </recommendedName>
</protein>
<dbReference type="Pfam" id="PF00990">
    <property type="entry name" value="GGDEF"/>
    <property type="match status" value="1"/>
</dbReference>
<evidence type="ECO:0000259" key="2">
    <source>
        <dbReference type="PROSITE" id="PS50887"/>
    </source>
</evidence>
<accession>A0A9J6HB24</accession>
<dbReference type="Proteomes" id="UP000821853">
    <property type="component" value="Unassembled WGS sequence"/>
</dbReference>
<gene>
    <name evidence="3" type="ORF">HPB48_026267</name>
</gene>
<name>A0A9J6HB24_HAELO</name>
<dbReference type="EMBL" id="JABSTR010001980">
    <property type="protein sequence ID" value="KAH9384274.1"/>
    <property type="molecule type" value="Genomic_DNA"/>
</dbReference>
<dbReference type="VEuPathDB" id="VectorBase:HLOH_044089"/>
<dbReference type="SUPFAM" id="SSF55073">
    <property type="entry name" value="Nucleotide cyclase"/>
    <property type="match status" value="1"/>
</dbReference>
<keyword evidence="1" id="KW-0456">Lyase</keyword>
<dbReference type="Gene3D" id="3.30.70.270">
    <property type="match status" value="1"/>
</dbReference>
<reference evidence="3 4" key="1">
    <citation type="journal article" date="2020" name="Cell">
        <title>Large-Scale Comparative Analyses of Tick Genomes Elucidate Their Genetic Diversity and Vector Capacities.</title>
        <authorList>
            <consortium name="Tick Genome and Microbiome Consortium (TIGMIC)"/>
            <person name="Jia N."/>
            <person name="Wang J."/>
            <person name="Shi W."/>
            <person name="Du L."/>
            <person name="Sun Y."/>
            <person name="Zhan W."/>
            <person name="Jiang J.F."/>
            <person name="Wang Q."/>
            <person name="Zhang B."/>
            <person name="Ji P."/>
            <person name="Bell-Sakyi L."/>
            <person name="Cui X.M."/>
            <person name="Yuan T.T."/>
            <person name="Jiang B.G."/>
            <person name="Yang W.F."/>
            <person name="Lam T.T."/>
            <person name="Chang Q.C."/>
            <person name="Ding S.J."/>
            <person name="Wang X.J."/>
            <person name="Zhu J.G."/>
            <person name="Ruan X.D."/>
            <person name="Zhao L."/>
            <person name="Wei J.T."/>
            <person name="Ye R.Z."/>
            <person name="Que T.C."/>
            <person name="Du C.H."/>
            <person name="Zhou Y.H."/>
            <person name="Cheng J.X."/>
            <person name="Dai P.F."/>
            <person name="Guo W.B."/>
            <person name="Han X.H."/>
            <person name="Huang E.J."/>
            <person name="Li L.F."/>
            <person name="Wei W."/>
            <person name="Gao Y.C."/>
            <person name="Liu J.Z."/>
            <person name="Shao H.Z."/>
            <person name="Wang X."/>
            <person name="Wang C.C."/>
            <person name="Yang T.C."/>
            <person name="Huo Q.B."/>
            <person name="Li W."/>
            <person name="Chen H.Y."/>
            <person name="Chen S.E."/>
            <person name="Zhou L.G."/>
            <person name="Ni X.B."/>
            <person name="Tian J.H."/>
            <person name="Sheng Y."/>
            <person name="Liu T."/>
            <person name="Pan Y.S."/>
            <person name="Xia L.Y."/>
            <person name="Li J."/>
            <person name="Zhao F."/>
            <person name="Cao W.C."/>
        </authorList>
    </citation>
    <scope>NUCLEOTIDE SEQUENCE [LARGE SCALE GENOMIC DNA]</scope>
    <source>
        <strain evidence="3">HaeL-2018</strain>
    </source>
</reference>
<evidence type="ECO:0000256" key="1">
    <source>
        <dbReference type="ARBA" id="ARBA00023239"/>
    </source>
</evidence>
<dbReference type="PROSITE" id="PS50887">
    <property type="entry name" value="GGDEF"/>
    <property type="match status" value="1"/>
</dbReference>
<dbReference type="InterPro" id="IPR000160">
    <property type="entry name" value="GGDEF_dom"/>
</dbReference>
<dbReference type="InterPro" id="IPR043128">
    <property type="entry name" value="Rev_trsase/Diguanyl_cyclase"/>
</dbReference>
<keyword evidence="4" id="KW-1185">Reference proteome</keyword>
<dbReference type="AlphaFoldDB" id="A0A9J6HB24"/>
<dbReference type="InterPro" id="IPR029787">
    <property type="entry name" value="Nucleotide_cyclase"/>
</dbReference>
<sequence>MDLDNFKNLNSKLTHLEADVILLCVARMIREVVSTQTYREKVVAGHIGGDKFMFTIMGHEGLATDFIRTVLGHFENLQLHFRELEVDEKFQEFKQDHGFSASVALCTWKWNGESSEKSSCTSVAKFKQAQMEVEVNARRANEALLLAKENKTRHRGGKALLWSEHSK</sequence>
<organism evidence="3 4">
    <name type="scientific">Haemaphysalis longicornis</name>
    <name type="common">Bush tick</name>
    <dbReference type="NCBI Taxonomy" id="44386"/>
    <lineage>
        <taxon>Eukaryota</taxon>
        <taxon>Metazoa</taxon>
        <taxon>Ecdysozoa</taxon>
        <taxon>Arthropoda</taxon>
        <taxon>Chelicerata</taxon>
        <taxon>Arachnida</taxon>
        <taxon>Acari</taxon>
        <taxon>Parasitiformes</taxon>
        <taxon>Ixodida</taxon>
        <taxon>Ixodoidea</taxon>
        <taxon>Ixodidae</taxon>
        <taxon>Haemaphysalinae</taxon>
        <taxon>Haemaphysalis</taxon>
    </lineage>
</organism>
<proteinExistence type="predicted"/>
<evidence type="ECO:0000313" key="4">
    <source>
        <dbReference type="Proteomes" id="UP000821853"/>
    </source>
</evidence>
<dbReference type="GO" id="GO:0016829">
    <property type="term" value="F:lyase activity"/>
    <property type="evidence" value="ECO:0007669"/>
    <property type="project" value="UniProtKB-KW"/>
</dbReference>
<comment type="caution">
    <text evidence="3">The sequence shown here is derived from an EMBL/GenBank/DDBJ whole genome shotgun (WGS) entry which is preliminary data.</text>
</comment>
<feature type="domain" description="GGDEF" evidence="2">
    <location>
        <begin position="1"/>
        <end position="143"/>
    </location>
</feature>
<evidence type="ECO:0000313" key="3">
    <source>
        <dbReference type="EMBL" id="KAH9384274.1"/>
    </source>
</evidence>